<dbReference type="Pfam" id="PF11928">
    <property type="entry name" value="DUF3446"/>
    <property type="match status" value="1"/>
</dbReference>
<reference evidence="17 18" key="1">
    <citation type="journal article" date="2019" name="Mol. Ecol. Resour.">
        <title>Chromosome-level genome assembly of Triplophysa tibetana, a fish adapted to the harsh high-altitude environment of the Tibetan Plateau.</title>
        <authorList>
            <person name="Yang X."/>
            <person name="Liu H."/>
            <person name="Ma Z."/>
            <person name="Zou Y."/>
            <person name="Zou M."/>
            <person name="Mao Y."/>
            <person name="Li X."/>
            <person name="Wang H."/>
            <person name="Chen T."/>
            <person name="Wang W."/>
            <person name="Yang R."/>
        </authorList>
    </citation>
    <scope>NUCLEOTIDE SEQUENCE [LARGE SCALE GENOMIC DNA]</scope>
    <source>
        <strain evidence="17">TTIB1903HZAU</strain>
        <tissue evidence="17">Muscle</tissue>
    </source>
</reference>
<gene>
    <name evidence="17" type="ORF">E1301_Tti013382</name>
</gene>
<comment type="function">
    <text evidence="11">Probable transcription factor involved in muscle spindle development.</text>
</comment>
<keyword evidence="6 14" id="KW-0862">Zinc</keyword>
<dbReference type="InterPro" id="IPR021849">
    <property type="entry name" value="EGR_N"/>
</dbReference>
<evidence type="ECO:0000256" key="1">
    <source>
        <dbReference type="ARBA" id="ARBA00004123"/>
    </source>
</evidence>
<evidence type="ECO:0000256" key="5">
    <source>
        <dbReference type="ARBA" id="ARBA00022771"/>
    </source>
</evidence>
<keyword evidence="9 14" id="KW-0804">Transcription</keyword>
<protein>
    <recommendedName>
        <fullName evidence="12">Early growth response protein 3</fullName>
    </recommendedName>
</protein>
<evidence type="ECO:0000256" key="13">
    <source>
        <dbReference type="PROSITE-ProRule" id="PRU00042"/>
    </source>
</evidence>
<dbReference type="SUPFAM" id="SSF57667">
    <property type="entry name" value="beta-beta-alpha zinc fingers"/>
    <property type="match status" value="2"/>
</dbReference>
<feature type="compositionally biased region" description="Basic residues" evidence="15">
    <location>
        <begin position="307"/>
        <end position="317"/>
    </location>
</feature>
<evidence type="ECO:0000313" key="17">
    <source>
        <dbReference type="EMBL" id="KAA0713659.1"/>
    </source>
</evidence>
<dbReference type="GO" id="GO:0000981">
    <property type="term" value="F:DNA-binding transcription factor activity, RNA polymerase II-specific"/>
    <property type="evidence" value="ECO:0007669"/>
    <property type="project" value="TreeGrafter"/>
</dbReference>
<dbReference type="GO" id="GO:0048880">
    <property type="term" value="P:sensory system development"/>
    <property type="evidence" value="ECO:0007669"/>
    <property type="project" value="UniProtKB-ARBA"/>
</dbReference>
<dbReference type="Pfam" id="PF00096">
    <property type="entry name" value="zf-C2H2"/>
    <property type="match status" value="3"/>
</dbReference>
<dbReference type="GO" id="GO:0005654">
    <property type="term" value="C:nucleoplasm"/>
    <property type="evidence" value="ECO:0007669"/>
    <property type="project" value="UniProtKB-ARBA"/>
</dbReference>
<dbReference type="Proteomes" id="UP000324632">
    <property type="component" value="Chromosome 12"/>
</dbReference>
<accession>A0A5A9NY55</accession>
<dbReference type="Gene3D" id="3.30.160.60">
    <property type="entry name" value="Classic Zinc Finger"/>
    <property type="match status" value="3"/>
</dbReference>
<keyword evidence="3 14" id="KW-0479">Metal-binding</keyword>
<evidence type="ECO:0000256" key="8">
    <source>
        <dbReference type="ARBA" id="ARBA00023125"/>
    </source>
</evidence>
<evidence type="ECO:0000256" key="10">
    <source>
        <dbReference type="ARBA" id="ARBA00023242"/>
    </source>
</evidence>
<keyword evidence="18" id="KW-1185">Reference proteome</keyword>
<evidence type="ECO:0000256" key="9">
    <source>
        <dbReference type="ARBA" id="ARBA00023163"/>
    </source>
</evidence>
<name>A0A5A9NY55_9TELE</name>
<dbReference type="GO" id="GO:0000978">
    <property type="term" value="F:RNA polymerase II cis-regulatory region sequence-specific DNA binding"/>
    <property type="evidence" value="ECO:0007669"/>
    <property type="project" value="TreeGrafter"/>
</dbReference>
<dbReference type="EMBL" id="SOYY01000012">
    <property type="protein sequence ID" value="KAA0713659.1"/>
    <property type="molecule type" value="Genomic_DNA"/>
</dbReference>
<keyword evidence="5 13" id="KW-0863">Zinc-finger</keyword>
<dbReference type="GO" id="GO:0048568">
    <property type="term" value="P:embryonic organ development"/>
    <property type="evidence" value="ECO:0007669"/>
    <property type="project" value="UniProtKB-ARBA"/>
</dbReference>
<feature type="domain" description="C2H2-type" evidence="16">
    <location>
        <begin position="290"/>
        <end position="317"/>
    </location>
</feature>
<evidence type="ECO:0000313" key="18">
    <source>
        <dbReference type="Proteomes" id="UP000324632"/>
    </source>
</evidence>
<dbReference type="PROSITE" id="PS50157">
    <property type="entry name" value="ZINC_FINGER_C2H2_2"/>
    <property type="match status" value="3"/>
</dbReference>
<dbReference type="FunFam" id="3.30.160.60:FF:000324">
    <property type="entry name" value="Early growth response protein 4"/>
    <property type="match status" value="1"/>
</dbReference>
<evidence type="ECO:0000256" key="6">
    <source>
        <dbReference type="ARBA" id="ARBA00022833"/>
    </source>
</evidence>
<evidence type="ECO:0000256" key="4">
    <source>
        <dbReference type="ARBA" id="ARBA00022737"/>
    </source>
</evidence>
<feature type="compositionally biased region" description="Low complexity" evidence="15">
    <location>
        <begin position="332"/>
        <end position="348"/>
    </location>
</feature>
<evidence type="ECO:0000256" key="14">
    <source>
        <dbReference type="RuleBase" id="RU363046"/>
    </source>
</evidence>
<dbReference type="InterPro" id="IPR036236">
    <property type="entry name" value="Znf_C2H2_sf"/>
</dbReference>
<comment type="similarity">
    <text evidence="2 14">Belongs to the EGR C2H2-type zinc-finger protein family.</text>
</comment>
<feature type="domain" description="C2H2-type" evidence="16">
    <location>
        <begin position="232"/>
        <end position="261"/>
    </location>
</feature>
<dbReference type="FunFam" id="3.30.160.60:FF:000392">
    <property type="entry name" value="early growth response protein 3"/>
    <property type="match status" value="1"/>
</dbReference>
<feature type="region of interest" description="Disordered" evidence="15">
    <location>
        <begin position="303"/>
        <end position="357"/>
    </location>
</feature>
<evidence type="ECO:0000259" key="16">
    <source>
        <dbReference type="PROSITE" id="PS50157"/>
    </source>
</evidence>
<evidence type="ECO:0000256" key="3">
    <source>
        <dbReference type="ARBA" id="ARBA00022723"/>
    </source>
</evidence>
<dbReference type="FunFam" id="3.30.160.60:FF:000419">
    <property type="entry name" value="Early growth response protein 4"/>
    <property type="match status" value="1"/>
</dbReference>
<dbReference type="PANTHER" id="PTHR23235">
    <property type="entry name" value="KRUEPPEL-LIKE TRANSCRIPTION FACTOR"/>
    <property type="match status" value="1"/>
</dbReference>
<keyword evidence="10 14" id="KW-0539">Nucleus</keyword>
<sequence>MTGKLADKIPITMSSLINSLPDSLYPEEDIPTSMNIFSNQDSISHYSQMNTDNIMDLGMGGEKGSGEIQYGSGGFQSGRSGQTVTYLGKFAFDTPPSGSIGGSGWCPDNNIISLVSAGILGVSPSPGNITNHTSSSGSMGGQSSDMEQGDVGVMEHKPFQTMDPIRVNPPPITPLETIRAFKDKQQIHPGFLGGQQHVSQHHQPSHTLTLKPIRPRKYPNRPSKTPVHERPHACPAENCDRRFSRSDELTRHLRIHTGHKPFQCRICMRSFSRSDHLTTHIRTHTGEKPFSCEFCGRKFARSDERKRHAKVHLKQKDKKPTDKGSGAGAGGSHASPPSSCGSAGPSSANIMTVTTCA</sequence>
<dbReference type="GO" id="GO:0008270">
    <property type="term" value="F:zinc ion binding"/>
    <property type="evidence" value="ECO:0007669"/>
    <property type="project" value="UniProtKB-KW"/>
</dbReference>
<evidence type="ECO:0000256" key="7">
    <source>
        <dbReference type="ARBA" id="ARBA00023015"/>
    </source>
</evidence>
<organism evidence="17 18">
    <name type="scientific">Triplophysa tibetana</name>
    <dbReference type="NCBI Taxonomy" id="1572043"/>
    <lineage>
        <taxon>Eukaryota</taxon>
        <taxon>Metazoa</taxon>
        <taxon>Chordata</taxon>
        <taxon>Craniata</taxon>
        <taxon>Vertebrata</taxon>
        <taxon>Euteleostomi</taxon>
        <taxon>Actinopterygii</taxon>
        <taxon>Neopterygii</taxon>
        <taxon>Teleostei</taxon>
        <taxon>Ostariophysi</taxon>
        <taxon>Cypriniformes</taxon>
        <taxon>Nemacheilidae</taxon>
        <taxon>Triplophysa</taxon>
    </lineage>
</organism>
<proteinExistence type="inferred from homology"/>
<comment type="subcellular location">
    <subcellularLocation>
        <location evidence="1 14">Nucleus</location>
    </subcellularLocation>
</comment>
<evidence type="ECO:0000256" key="2">
    <source>
        <dbReference type="ARBA" id="ARBA00005682"/>
    </source>
</evidence>
<feature type="domain" description="C2H2-type" evidence="16">
    <location>
        <begin position="262"/>
        <end position="289"/>
    </location>
</feature>
<dbReference type="PANTHER" id="PTHR23235:SF147">
    <property type="entry name" value="EARLY GROWTH RESPONSE PROTEIN 3"/>
    <property type="match status" value="1"/>
</dbReference>
<keyword evidence="8 14" id="KW-0238">DNA-binding</keyword>
<evidence type="ECO:0000256" key="11">
    <source>
        <dbReference type="ARBA" id="ARBA00055571"/>
    </source>
</evidence>
<dbReference type="InterPro" id="IPR013087">
    <property type="entry name" value="Znf_C2H2_type"/>
</dbReference>
<dbReference type="PROSITE" id="PS00028">
    <property type="entry name" value="ZINC_FINGER_C2H2_1"/>
    <property type="match status" value="3"/>
</dbReference>
<feature type="region of interest" description="Disordered" evidence="15">
    <location>
        <begin position="211"/>
        <end position="233"/>
    </location>
</feature>
<dbReference type="AlphaFoldDB" id="A0A5A9NY55"/>
<evidence type="ECO:0000256" key="15">
    <source>
        <dbReference type="SAM" id="MobiDB-lite"/>
    </source>
</evidence>
<comment type="caution">
    <text evidence="17">The sequence shown here is derived from an EMBL/GenBank/DDBJ whole genome shotgun (WGS) entry which is preliminary data.</text>
</comment>
<keyword evidence="4" id="KW-0677">Repeat</keyword>
<evidence type="ECO:0000256" key="12">
    <source>
        <dbReference type="ARBA" id="ARBA00070720"/>
    </source>
</evidence>
<dbReference type="SMART" id="SM00355">
    <property type="entry name" value="ZnF_C2H2"/>
    <property type="match status" value="3"/>
</dbReference>
<keyword evidence="7 14" id="KW-0805">Transcription regulation</keyword>